<keyword evidence="9" id="KW-0121">Carboxypeptidase</keyword>
<gene>
    <name evidence="9" type="ORF">E6K78_06000</name>
</gene>
<dbReference type="PANTHER" id="PTHR36175:SF1">
    <property type="entry name" value="CYANOPHYCINASE"/>
    <property type="match status" value="1"/>
</dbReference>
<dbReference type="GO" id="GO:0008241">
    <property type="term" value="F:peptidyl-dipeptidase activity"/>
    <property type="evidence" value="ECO:0007669"/>
    <property type="project" value="UniProtKB-EC"/>
</dbReference>
<comment type="catalytic activity">
    <reaction evidence="1">
        <text>[L-4-(L-arginin-2-N-yl)aspartate](n) + H2O = [L-4-(L-arginin-2-N-yl)aspartate](n-1) + L-4-(L-arginin-2-N-yl)aspartate</text>
        <dbReference type="Rhea" id="RHEA:12845"/>
        <dbReference type="Rhea" id="RHEA-COMP:13728"/>
        <dbReference type="Rhea" id="RHEA-COMP:13734"/>
        <dbReference type="ChEBI" id="CHEBI:15377"/>
        <dbReference type="ChEBI" id="CHEBI:137986"/>
        <dbReference type="ChEBI" id="CHEBI:137991"/>
        <dbReference type="EC" id="3.4.15.6"/>
    </reaction>
</comment>
<dbReference type="GO" id="GO:0006508">
    <property type="term" value="P:proteolysis"/>
    <property type="evidence" value="ECO:0007669"/>
    <property type="project" value="UniProtKB-KW"/>
</dbReference>
<dbReference type="EMBL" id="VBOY01000053">
    <property type="protein sequence ID" value="TMQ66832.1"/>
    <property type="molecule type" value="Genomic_DNA"/>
</dbReference>
<dbReference type="Pfam" id="PF03575">
    <property type="entry name" value="Peptidase_S51"/>
    <property type="match status" value="1"/>
</dbReference>
<accession>A0A538TT77</accession>
<keyword evidence="8" id="KW-0720">Serine protease</keyword>
<dbReference type="PANTHER" id="PTHR36175">
    <property type="entry name" value="CYANOPHYCINASE"/>
    <property type="match status" value="1"/>
</dbReference>
<evidence type="ECO:0000313" key="10">
    <source>
        <dbReference type="Proteomes" id="UP000316609"/>
    </source>
</evidence>
<dbReference type="InterPro" id="IPR005320">
    <property type="entry name" value="Peptidase_S51"/>
</dbReference>
<dbReference type="GO" id="GO:0008236">
    <property type="term" value="F:serine-type peptidase activity"/>
    <property type="evidence" value="ECO:0007669"/>
    <property type="project" value="UniProtKB-KW"/>
</dbReference>
<keyword evidence="7 9" id="KW-0378">Hydrolase</keyword>
<dbReference type="InterPro" id="IPR029062">
    <property type="entry name" value="Class_I_gatase-like"/>
</dbReference>
<comment type="caution">
    <text evidence="9">The sequence shown here is derived from an EMBL/GenBank/DDBJ whole genome shotgun (WGS) entry which is preliminary data.</text>
</comment>
<comment type="function">
    <text evidence="2">Exopeptidase that catalyzes the hydrolytic cleavage of multi-L-arginyl-poly-L-aspartic acid (cyanophycin; a water-insoluble reserve polymer) into aspartate-arginine dipeptides.</text>
</comment>
<evidence type="ECO:0000256" key="3">
    <source>
        <dbReference type="ARBA" id="ARBA00006534"/>
    </source>
</evidence>
<evidence type="ECO:0000256" key="6">
    <source>
        <dbReference type="ARBA" id="ARBA00022670"/>
    </source>
</evidence>
<dbReference type="InterPro" id="IPR011811">
    <property type="entry name" value="Peptidase_S51_cyanophycinase"/>
</dbReference>
<dbReference type="AlphaFoldDB" id="A0A538TT77"/>
<evidence type="ECO:0000313" key="9">
    <source>
        <dbReference type="EMBL" id="TMQ66832.1"/>
    </source>
</evidence>
<evidence type="ECO:0000256" key="1">
    <source>
        <dbReference type="ARBA" id="ARBA00001092"/>
    </source>
</evidence>
<dbReference type="GO" id="GO:0004180">
    <property type="term" value="F:carboxypeptidase activity"/>
    <property type="evidence" value="ECO:0007669"/>
    <property type="project" value="UniProtKB-KW"/>
</dbReference>
<keyword evidence="6" id="KW-0645">Protease</keyword>
<sequence length="358" mass="38542">MATSRVRPFQTPGYRHCRREPSRSAIALSRLHALGHSCVSRHPVAERPGRRWPGFKPHEPLVHDLGSAVRRLRQGGRSVTPSRVPDGQQRGFIVPIGGAEDKVGAESILKRFVRLCGKREARIAVIPTASELRTTGRRYEELFRGLKAGKVWVLAFETRQQCEDLEELAVLEKANGVFLTGGSQLRLSTTLGGTPVAKALRAMNARGVHVAGTSAGAAFLPEHMIAYGDEGPTPRAGMVSLAPGLGLTNRVIVDQHFKERDRLGRLLAALASNPFAHGIGLDEDAAAFIGPDDTLEVAGTGGLTIVDPAEMEYSSMDRAKVGDPVSVIGVKIHVLLNGARYDLHERRATAAGAEVDES</sequence>
<name>A0A538TT77_UNCEI</name>
<reference evidence="9 10" key="1">
    <citation type="journal article" date="2019" name="Nat. Microbiol.">
        <title>Mediterranean grassland soil C-N compound turnover is dependent on rainfall and depth, and is mediated by genomically divergent microorganisms.</title>
        <authorList>
            <person name="Diamond S."/>
            <person name="Andeer P.F."/>
            <person name="Li Z."/>
            <person name="Crits-Christoph A."/>
            <person name="Burstein D."/>
            <person name="Anantharaman K."/>
            <person name="Lane K.R."/>
            <person name="Thomas B.C."/>
            <person name="Pan C."/>
            <person name="Northen T.R."/>
            <person name="Banfield J.F."/>
        </authorList>
    </citation>
    <scope>NUCLEOTIDE SEQUENCE [LARGE SCALE GENOMIC DNA]</scope>
    <source>
        <strain evidence="9">WS_8</strain>
    </source>
</reference>
<evidence type="ECO:0000256" key="8">
    <source>
        <dbReference type="ARBA" id="ARBA00022825"/>
    </source>
</evidence>
<evidence type="ECO:0000256" key="5">
    <source>
        <dbReference type="ARBA" id="ARBA00015719"/>
    </source>
</evidence>
<evidence type="ECO:0000256" key="7">
    <source>
        <dbReference type="ARBA" id="ARBA00022801"/>
    </source>
</evidence>
<organism evidence="9 10">
    <name type="scientific">Eiseniibacteriota bacterium</name>
    <dbReference type="NCBI Taxonomy" id="2212470"/>
    <lineage>
        <taxon>Bacteria</taxon>
        <taxon>Candidatus Eiseniibacteriota</taxon>
    </lineage>
</organism>
<dbReference type="Gene3D" id="3.40.50.880">
    <property type="match status" value="1"/>
</dbReference>
<dbReference type="SUPFAM" id="SSF52317">
    <property type="entry name" value="Class I glutamine amidotransferase-like"/>
    <property type="match status" value="1"/>
</dbReference>
<comment type="similarity">
    <text evidence="3">Belongs to the peptidase S51 family.</text>
</comment>
<dbReference type="EC" id="3.4.15.6" evidence="4"/>
<proteinExistence type="inferred from homology"/>
<evidence type="ECO:0000256" key="2">
    <source>
        <dbReference type="ARBA" id="ARBA00002039"/>
    </source>
</evidence>
<protein>
    <recommendedName>
        <fullName evidence="5">Cyanophycinase</fullName>
        <ecNumber evidence="4">3.4.15.6</ecNumber>
    </recommendedName>
</protein>
<dbReference type="Proteomes" id="UP000316609">
    <property type="component" value="Unassembled WGS sequence"/>
</dbReference>
<dbReference type="CDD" id="cd03145">
    <property type="entry name" value="GAT1_cyanophycinase"/>
    <property type="match status" value="1"/>
</dbReference>
<evidence type="ECO:0000256" key="4">
    <source>
        <dbReference type="ARBA" id="ARBA00013115"/>
    </source>
</evidence>
<dbReference type="NCBIfam" id="TIGR02069">
    <property type="entry name" value="cyanophycinase"/>
    <property type="match status" value="1"/>
</dbReference>